<dbReference type="AlphaFoldDB" id="A0A8S4E9Z7"/>
<keyword evidence="2" id="KW-0472">Membrane</keyword>
<organism evidence="3 4">
    <name type="scientific">Plutella xylostella</name>
    <name type="common">Diamondback moth</name>
    <name type="synonym">Plutella maculipennis</name>
    <dbReference type="NCBI Taxonomy" id="51655"/>
    <lineage>
        <taxon>Eukaryota</taxon>
        <taxon>Metazoa</taxon>
        <taxon>Ecdysozoa</taxon>
        <taxon>Arthropoda</taxon>
        <taxon>Hexapoda</taxon>
        <taxon>Insecta</taxon>
        <taxon>Pterygota</taxon>
        <taxon>Neoptera</taxon>
        <taxon>Endopterygota</taxon>
        <taxon>Lepidoptera</taxon>
        <taxon>Glossata</taxon>
        <taxon>Ditrysia</taxon>
        <taxon>Yponomeutoidea</taxon>
        <taxon>Plutellidae</taxon>
        <taxon>Plutella</taxon>
    </lineage>
</organism>
<feature type="compositionally biased region" description="Basic and acidic residues" evidence="1">
    <location>
        <begin position="353"/>
        <end position="363"/>
    </location>
</feature>
<reference evidence="3" key="1">
    <citation type="submission" date="2020-11" db="EMBL/GenBank/DDBJ databases">
        <authorList>
            <person name="Whiteford S."/>
        </authorList>
    </citation>
    <scope>NUCLEOTIDE SEQUENCE</scope>
</reference>
<feature type="compositionally biased region" description="Basic and acidic residues" evidence="1">
    <location>
        <begin position="430"/>
        <end position="439"/>
    </location>
</feature>
<accession>A0A8S4E9Z7</accession>
<evidence type="ECO:0000313" key="3">
    <source>
        <dbReference type="EMBL" id="CAG9112531.1"/>
    </source>
</evidence>
<dbReference type="Proteomes" id="UP000653454">
    <property type="component" value="Unassembled WGS sequence"/>
</dbReference>
<feature type="transmembrane region" description="Helical" evidence="2">
    <location>
        <begin position="322"/>
        <end position="341"/>
    </location>
</feature>
<keyword evidence="4" id="KW-1185">Reference proteome</keyword>
<evidence type="ECO:0000256" key="1">
    <source>
        <dbReference type="SAM" id="MobiDB-lite"/>
    </source>
</evidence>
<protein>
    <submittedName>
        <fullName evidence="3">(diamondback moth) hypothetical protein</fullName>
    </submittedName>
</protein>
<dbReference type="Pfam" id="PF12259">
    <property type="entry name" value="Baculo_F"/>
    <property type="match status" value="1"/>
</dbReference>
<evidence type="ECO:0000256" key="2">
    <source>
        <dbReference type="SAM" id="Phobius"/>
    </source>
</evidence>
<feature type="compositionally biased region" description="Low complexity" evidence="1">
    <location>
        <begin position="390"/>
        <end position="413"/>
    </location>
</feature>
<feature type="region of interest" description="Disordered" evidence="1">
    <location>
        <begin position="347"/>
        <end position="367"/>
    </location>
</feature>
<name>A0A8S4E9Z7_PLUXY</name>
<comment type="caution">
    <text evidence="3">The sequence shown here is derived from an EMBL/GenBank/DDBJ whole genome shotgun (WGS) entry which is preliminary data.</text>
</comment>
<feature type="compositionally biased region" description="Basic and acidic residues" evidence="1">
    <location>
        <begin position="469"/>
        <end position="479"/>
    </location>
</feature>
<keyword evidence="2" id="KW-0812">Transmembrane</keyword>
<keyword evidence="2" id="KW-1133">Transmembrane helix</keyword>
<gene>
    <name evidence="3" type="ORF">PLXY2_LOCUS4930</name>
</gene>
<dbReference type="InterPro" id="IPR022048">
    <property type="entry name" value="Envelope_fusion-like"/>
</dbReference>
<sequence length="479" mass="54512">MSSAISVDVIISNLRRIQETLIDTVTNIYHGKIDMHLLSPDQVREQLSIISGHLQEDLTVPASDITELYGLLHVQAKVTKKYLVMEVRIPLLNHDHYELDNVIPIPQKQGDYAVYTTTQTKYIAINVRKDTVITMTETDIQTCIKQNDNKLLCPLKNPVYSLKTHESLCDMRLNINNDINYCRSETKKCTDTWVKLHARDSWLFTCCQECYVRILCPAGVSQKRLQGTGIIALGQGCVMKGDTYSIHAHYDFINRMYVQPKIDTLKPFISSPLNEIINTTLPHYTVNTENHTQLYNEIQQKIDILKSQTPDAFTNDELPHHIVNYSISSALVAVILLYTLYKLKQRCRKRPRTREEPPIEMTRRRPGVSLEGESMHHHHMMVLEQQRAVAALRASAAPRKRTPAPAAAPARPTRGSKRRRAEPPPPQPEPPREPLEKPDANMCLKSSELTTKKVGKYGRGNSRVARVSKARDLTNDSLL</sequence>
<evidence type="ECO:0000313" key="4">
    <source>
        <dbReference type="Proteomes" id="UP000653454"/>
    </source>
</evidence>
<proteinExistence type="predicted"/>
<dbReference type="EMBL" id="CAJHNJ030000014">
    <property type="protein sequence ID" value="CAG9112531.1"/>
    <property type="molecule type" value="Genomic_DNA"/>
</dbReference>
<feature type="region of interest" description="Disordered" evidence="1">
    <location>
        <begin position="390"/>
        <end position="479"/>
    </location>
</feature>